<proteinExistence type="predicted"/>
<sequence>MSTQAVQAMAPRTARPAKAVAKTADFKGALVRAQAPFAPAPAATAVARAGDSTFRSRIAAQESAGAGWAARNAASGALGRYQMLPVALRDIGWQGADGGWTERAAAMGVRSEADFLANPAAQEAAMGQYLQRTERQLAANGALDAAGRTVTATDGQPLAITQAGLVAAAHRRGAGTVARWLDHRTRTPDAPLPEATRAAFASVERRLRDFAGTSVAAGARVSPSA</sequence>
<evidence type="ECO:0000313" key="1">
    <source>
        <dbReference type="EMBL" id="MCR0983364.1"/>
    </source>
</evidence>
<accession>A0ABT1X6L3</accession>
<dbReference type="Proteomes" id="UP001524642">
    <property type="component" value="Unassembled WGS sequence"/>
</dbReference>
<comment type="caution">
    <text evidence="1">The sequence shown here is derived from an EMBL/GenBank/DDBJ whole genome shotgun (WGS) entry which is preliminary data.</text>
</comment>
<protein>
    <recommendedName>
        <fullName evidence="3">Lytic transglycosylase domain-containing protein</fullName>
    </recommendedName>
</protein>
<dbReference type="RefSeq" id="WP_257717029.1">
    <property type="nucleotide sequence ID" value="NZ_JANJOU010000011.1"/>
</dbReference>
<dbReference type="EMBL" id="JANJOU010000011">
    <property type="protein sequence ID" value="MCR0983364.1"/>
    <property type="molecule type" value="Genomic_DNA"/>
</dbReference>
<reference evidence="1 2" key="1">
    <citation type="submission" date="2022-06" db="EMBL/GenBank/DDBJ databases">
        <title>Roseomonas CN29.</title>
        <authorList>
            <person name="Cheng Y."/>
            <person name="He X."/>
        </authorList>
    </citation>
    <scope>NUCLEOTIDE SEQUENCE [LARGE SCALE GENOMIC DNA]</scope>
    <source>
        <strain evidence="1 2">CN29</strain>
    </source>
</reference>
<name>A0ABT1X6L3_9PROT</name>
<organism evidence="1 2">
    <name type="scientific">Roseomonas populi</name>
    <dbReference type="NCBI Taxonomy" id="3121582"/>
    <lineage>
        <taxon>Bacteria</taxon>
        <taxon>Pseudomonadati</taxon>
        <taxon>Pseudomonadota</taxon>
        <taxon>Alphaproteobacteria</taxon>
        <taxon>Acetobacterales</taxon>
        <taxon>Roseomonadaceae</taxon>
        <taxon>Roseomonas</taxon>
    </lineage>
</organism>
<keyword evidence="2" id="KW-1185">Reference proteome</keyword>
<evidence type="ECO:0008006" key="3">
    <source>
        <dbReference type="Google" id="ProtNLM"/>
    </source>
</evidence>
<dbReference type="Gene3D" id="1.10.530.10">
    <property type="match status" value="1"/>
</dbReference>
<evidence type="ECO:0000313" key="2">
    <source>
        <dbReference type="Proteomes" id="UP001524642"/>
    </source>
</evidence>
<gene>
    <name evidence="1" type="ORF">NRP21_15010</name>
</gene>